<keyword evidence="2" id="KW-0812">Transmembrane</keyword>
<reference evidence="4 5" key="1">
    <citation type="submission" date="2019-03" db="EMBL/GenBank/DDBJ databases">
        <title>Genomic Encyclopedia of Type Strains, Phase IV (KMG-IV): sequencing the most valuable type-strain genomes for metagenomic binning, comparative biology and taxonomic classification.</title>
        <authorList>
            <person name="Goeker M."/>
        </authorList>
    </citation>
    <scope>NUCLEOTIDE SEQUENCE [LARGE SCALE GENOMIC DNA]</scope>
    <source>
        <strain evidence="4 5">DSM 24591</strain>
    </source>
</reference>
<dbReference type="PANTHER" id="PTHR38690:SF1">
    <property type="entry name" value="PROTEASE"/>
    <property type="match status" value="1"/>
</dbReference>
<feature type="region of interest" description="Disordered" evidence="1">
    <location>
        <begin position="917"/>
        <end position="936"/>
    </location>
</feature>
<dbReference type="PANTHER" id="PTHR38690">
    <property type="entry name" value="PROTEASE-RELATED"/>
    <property type="match status" value="1"/>
</dbReference>
<dbReference type="NCBIfam" id="TIGR02099">
    <property type="entry name" value="YhdP family protein"/>
    <property type="match status" value="1"/>
</dbReference>
<proteinExistence type="predicted"/>
<dbReference type="EMBL" id="SMAJ01000010">
    <property type="protein sequence ID" value="TCT05367.1"/>
    <property type="molecule type" value="Genomic_DNA"/>
</dbReference>
<keyword evidence="2" id="KW-0472">Membrane</keyword>
<name>A0A4R3M2C1_9BURK</name>
<organism evidence="4 5">
    <name type="scientific">Paralcaligenes ureilyticus</name>
    <dbReference type="NCBI Taxonomy" id="627131"/>
    <lineage>
        <taxon>Bacteria</taxon>
        <taxon>Pseudomonadati</taxon>
        <taxon>Pseudomonadota</taxon>
        <taxon>Betaproteobacteria</taxon>
        <taxon>Burkholderiales</taxon>
        <taxon>Alcaligenaceae</taxon>
        <taxon>Paralcaligenes</taxon>
    </lineage>
</organism>
<evidence type="ECO:0000256" key="2">
    <source>
        <dbReference type="SAM" id="Phobius"/>
    </source>
</evidence>
<comment type="caution">
    <text evidence="4">The sequence shown here is derived from an EMBL/GenBank/DDBJ whole genome shotgun (WGS) entry which is preliminary data.</text>
</comment>
<evidence type="ECO:0000259" key="3">
    <source>
        <dbReference type="Pfam" id="PF13116"/>
    </source>
</evidence>
<feature type="transmembrane region" description="Helical" evidence="2">
    <location>
        <begin position="12"/>
        <end position="33"/>
    </location>
</feature>
<feature type="domain" description="YhdP central" evidence="3">
    <location>
        <begin position="7"/>
        <end position="298"/>
    </location>
</feature>
<dbReference type="Pfam" id="PF13116">
    <property type="entry name" value="YhdP"/>
    <property type="match status" value="2"/>
</dbReference>
<keyword evidence="2" id="KW-1133">Transmembrane helix</keyword>
<gene>
    <name evidence="4" type="ORF">EDC26_110107</name>
</gene>
<evidence type="ECO:0000313" key="5">
    <source>
        <dbReference type="Proteomes" id="UP000295525"/>
    </source>
</evidence>
<feature type="domain" description="YhdP central" evidence="3">
    <location>
        <begin position="346"/>
        <end position="1208"/>
    </location>
</feature>
<dbReference type="Proteomes" id="UP000295525">
    <property type="component" value="Unassembled WGS sequence"/>
</dbReference>
<protein>
    <submittedName>
        <fullName evidence="4">Uncharacterized protein (TIGR02099 family)</fullName>
    </submittedName>
</protein>
<dbReference type="InterPro" id="IPR025263">
    <property type="entry name" value="YhdP_central"/>
</dbReference>
<dbReference type="AlphaFoldDB" id="A0A4R3M2C1"/>
<accession>A0A4R3M2C1</accession>
<evidence type="ECO:0000313" key="4">
    <source>
        <dbReference type="EMBL" id="TCT05367.1"/>
    </source>
</evidence>
<keyword evidence="5" id="KW-1185">Reference proteome</keyword>
<sequence>MRQISSVVRFLGRLALVAYFAAAVAILGLRYWVLPHIDQWRPYIAQQLSQVLNAQVSLGHVGADWSGLNPTLQLQDVNFIDNRQRRLLHLPQVKAELSWRSLLRGSLQFVMIEARGLDLSVRRDAQEQLQVLGYTFALDQVDGQAPEADSAALRWLATQRQVVLRDSTLRWIDELRRAPPLVLRHVTLKIHNQAPQHQFSLVATPPESLGQSLDIRGQLQRNVRNGVPTTPWSGQIYAEVGKMLPLGWKPWVDLPQDLRSGEVSAQAWLGIERGSPVRFTSDVTVKNGHWKLGPESDVEATRARLYLSGPWLGFERIFSPPALPATAQAAQMSPSGIDATAGAAEAAPAIEFRLQMQDLGIQAKALFQHPLDFTRIAAQGSIGRLDSGAMRAVLGHVDLVNNDMDARLQGSWQQGGTGQAGLADIRGTFKRAAIAAIDDYLPNSVSLDAREWMDKGLVHGQIHDAQLLLKGDLEFFPFSEEPDQGDFEVQGRYVDGIIDYLPTDKDTLGWPRLSRMNGMVSLHRADLQLTADQAVMQVAAGETISLSGLAARIPDIEHHSVLSIQGDTTAPASAYLALLHHSPLGGLLGGDFDEAQAQDVWQVPLALTIPLLNSRDTTVQGAIRFGGGTVSLMPEMPPFKHVSGVLNFTDVEVAADAVKAEFLGGPVAIAGGIGGTQKGLQIQGQATSKALTQYVGLAGMERLRGRIPYRAQLRRPRRGALDLALDSTLEGLALDFPDPVGKPAAQPLPLHMDWQRSDKGNRDSTLNISLGRAITARLLHRNENKKSPYFYAGTVAVNQTAAMLPEGLNVDVENPRVDMDVWSQVFDEFSTPVAGAARRERPLLPDVQQLRLQARTVRFHGLDMDLATFTAKRPAPTQWRVDISSSQTAGTLFWREASGKIAGRVDAKFDRLALGRAGGGSDADSAAADSGDNEADAKTYDDVPAINLDVRRFSLYGHELGQLSLVGVNQSRGAIWRLNTLHLTGASTQLSGSGIWRLKGPDRGLTLDAKLTTENMGAYLNQMGYKNRMSGGKGSIEGKFDWRNLPWKYKLSDLSGRMEFSLQKGRFSSLNSRSARLLELLSLQSVQRLATFNVNPAAWTRDGFPYDNLRGTVQIERGVMTAHDYRVTGPAGTIVLGGNVNLNNDLLDLQAVVVPNLDVSGAALAAGIAINPIVGLGAFLTQWLLKTPLAKAMTVQYQISGDWNDPKIKEVSHVVEKGAATPGH</sequence>
<dbReference type="InterPro" id="IPR011836">
    <property type="entry name" value="YhdP"/>
</dbReference>
<evidence type="ECO:0000256" key="1">
    <source>
        <dbReference type="SAM" id="MobiDB-lite"/>
    </source>
</evidence>